<organism evidence="1 2">
    <name type="scientific">Streptomyces phaeolivaceus</name>
    <dbReference type="NCBI Taxonomy" id="2653200"/>
    <lineage>
        <taxon>Bacteria</taxon>
        <taxon>Bacillati</taxon>
        <taxon>Actinomycetota</taxon>
        <taxon>Actinomycetes</taxon>
        <taxon>Kitasatosporales</taxon>
        <taxon>Streptomycetaceae</taxon>
        <taxon>Streptomyces</taxon>
    </lineage>
</organism>
<gene>
    <name evidence="1" type="ORF">F9278_34580</name>
</gene>
<accession>A0A5P8KB27</accession>
<evidence type="ECO:0000313" key="2">
    <source>
        <dbReference type="Proteomes" id="UP000327294"/>
    </source>
</evidence>
<dbReference type="AlphaFoldDB" id="A0A5P8KB27"/>
<keyword evidence="2" id="KW-1185">Reference proteome</keyword>
<dbReference type="Proteomes" id="UP000327294">
    <property type="component" value="Chromosome"/>
</dbReference>
<reference evidence="1 2" key="1">
    <citation type="submission" date="2019-10" db="EMBL/GenBank/DDBJ databases">
        <title>Streptomyces sp. strain GY16 isolated from leaves of Broussonetia papyrifera.</title>
        <authorList>
            <person name="Mo P."/>
        </authorList>
    </citation>
    <scope>NUCLEOTIDE SEQUENCE [LARGE SCALE GENOMIC DNA]</scope>
    <source>
        <strain evidence="1 2">GY16</strain>
    </source>
</reference>
<dbReference type="EMBL" id="CP045096">
    <property type="protein sequence ID" value="QFR00456.1"/>
    <property type="molecule type" value="Genomic_DNA"/>
</dbReference>
<protein>
    <submittedName>
        <fullName evidence="1">Uncharacterized protein</fullName>
    </submittedName>
</protein>
<sequence length="65" mass="7415">MLQRDPFRVCDKSRPEGVMAFHDALHGASQCFRVDLTKKPQHHIEIVSGVARMQPVEEPQFLLGE</sequence>
<name>A0A5P8KB27_9ACTN</name>
<dbReference type="KEGG" id="sphv:F9278_34580"/>
<proteinExistence type="predicted"/>
<evidence type="ECO:0000313" key="1">
    <source>
        <dbReference type="EMBL" id="QFR00456.1"/>
    </source>
</evidence>